<comment type="caution">
    <text evidence="4">The sequence shown here is derived from an EMBL/GenBank/DDBJ whole genome shotgun (WGS) entry which is preliminary data.</text>
</comment>
<organism evidence="4 5">
    <name type="scientific">Rhodococcus parequi</name>
    <dbReference type="NCBI Taxonomy" id="3137122"/>
    <lineage>
        <taxon>Bacteria</taxon>
        <taxon>Bacillati</taxon>
        <taxon>Actinomycetota</taxon>
        <taxon>Actinomycetes</taxon>
        <taxon>Mycobacteriales</taxon>
        <taxon>Nocardiaceae</taxon>
        <taxon>Rhodococcus</taxon>
    </lineage>
</organism>
<comment type="similarity">
    <text evidence="3">Belongs to the gas vesicle GvpF/GvpL family.</text>
</comment>
<evidence type="ECO:0000313" key="5">
    <source>
        <dbReference type="Proteomes" id="UP001629745"/>
    </source>
</evidence>
<dbReference type="Proteomes" id="UP001629745">
    <property type="component" value="Unassembled WGS sequence"/>
</dbReference>
<dbReference type="PANTHER" id="PTHR36852">
    <property type="entry name" value="PROTEIN GVPL 2"/>
    <property type="match status" value="1"/>
</dbReference>
<gene>
    <name evidence="4" type="ORF">ABEU20_001018</name>
</gene>
<dbReference type="PANTHER" id="PTHR36852:SF1">
    <property type="entry name" value="PROTEIN GVPL 2"/>
    <property type="match status" value="1"/>
</dbReference>
<dbReference type="Pfam" id="PF06386">
    <property type="entry name" value="GvpL_GvpF"/>
    <property type="match status" value="1"/>
</dbReference>
<reference evidence="4 5" key="1">
    <citation type="submission" date="2023-11" db="EMBL/GenBank/DDBJ databases">
        <authorList>
            <person name="Val-Calvo J."/>
            <person name="Scortti M."/>
            <person name="Vazquez-Boland J."/>
        </authorList>
    </citation>
    <scope>NUCLEOTIDE SEQUENCE [LARGE SCALE GENOMIC DNA]</scope>
    <source>
        <strain evidence="4 5">PAM 2766</strain>
    </source>
</reference>
<evidence type="ECO:0000256" key="2">
    <source>
        <dbReference type="ARBA" id="ARBA00035108"/>
    </source>
</evidence>
<keyword evidence="1" id="KW-0304">Gas vesicle</keyword>
<accession>A0ABW9FBI0</accession>
<proteinExistence type="inferred from homology"/>
<evidence type="ECO:0000313" key="4">
    <source>
        <dbReference type="EMBL" id="MFM1722463.1"/>
    </source>
</evidence>
<comment type="subcellular location">
    <subcellularLocation>
        <location evidence="2">Gas vesicle</location>
    </subcellularLocation>
</comment>
<name>A0ABW9FBI0_9NOCA</name>
<dbReference type="RefSeq" id="WP_420163017.1">
    <property type="nucleotide sequence ID" value="NZ_JBDLNV010000001.1"/>
</dbReference>
<evidence type="ECO:0000256" key="1">
    <source>
        <dbReference type="ARBA" id="ARBA00022987"/>
    </source>
</evidence>
<evidence type="ECO:0000256" key="3">
    <source>
        <dbReference type="ARBA" id="ARBA00035643"/>
    </source>
</evidence>
<sequence>MSEQESAPDGGGPVVYVYGLVPADVEVKEDATGIGSPPRPLKTVTHDDVAALVSEIDPDAPLGSSDDLRTHAAVLDATATVAPVLPLRFGAVLTDTDAVVAELLEPYRDEFHEALEQLEGMVQFVVKGKYVEDAILREVLSEEPEAGRLRDAIRDKPEDATRDERLALGELISRAFTGKREQDTRRIVEAVEPVAAAVSAREPTDDEGAGSVAVLISADRAEELDEAVAPLIDDWQGRVDVTVTGPLAAYDFVKTRAPGT</sequence>
<protein>
    <submittedName>
        <fullName evidence="4">GvpL/GvpF family gas vesicle protein</fullName>
    </submittedName>
</protein>
<dbReference type="InterPro" id="IPR009430">
    <property type="entry name" value="GvpL/GvpF"/>
</dbReference>
<keyword evidence="5" id="KW-1185">Reference proteome</keyword>
<dbReference type="EMBL" id="JBDLNV010000001">
    <property type="protein sequence ID" value="MFM1722463.1"/>
    <property type="molecule type" value="Genomic_DNA"/>
</dbReference>